<name>K1Q805_MAGGI</name>
<reference evidence="1" key="1">
    <citation type="journal article" date="2012" name="Nature">
        <title>The oyster genome reveals stress adaptation and complexity of shell formation.</title>
        <authorList>
            <person name="Zhang G."/>
            <person name="Fang X."/>
            <person name="Guo X."/>
            <person name="Li L."/>
            <person name="Luo R."/>
            <person name="Xu F."/>
            <person name="Yang P."/>
            <person name="Zhang L."/>
            <person name="Wang X."/>
            <person name="Qi H."/>
            <person name="Xiong Z."/>
            <person name="Que H."/>
            <person name="Xie Y."/>
            <person name="Holland P.W."/>
            <person name="Paps J."/>
            <person name="Zhu Y."/>
            <person name="Wu F."/>
            <person name="Chen Y."/>
            <person name="Wang J."/>
            <person name="Peng C."/>
            <person name="Meng J."/>
            <person name="Yang L."/>
            <person name="Liu J."/>
            <person name="Wen B."/>
            <person name="Zhang N."/>
            <person name="Huang Z."/>
            <person name="Zhu Q."/>
            <person name="Feng Y."/>
            <person name="Mount A."/>
            <person name="Hedgecock D."/>
            <person name="Xu Z."/>
            <person name="Liu Y."/>
            <person name="Domazet-Loso T."/>
            <person name="Du Y."/>
            <person name="Sun X."/>
            <person name="Zhang S."/>
            <person name="Liu B."/>
            <person name="Cheng P."/>
            <person name="Jiang X."/>
            <person name="Li J."/>
            <person name="Fan D."/>
            <person name="Wang W."/>
            <person name="Fu W."/>
            <person name="Wang T."/>
            <person name="Wang B."/>
            <person name="Zhang J."/>
            <person name="Peng Z."/>
            <person name="Li Y."/>
            <person name="Li N."/>
            <person name="Wang J."/>
            <person name="Chen M."/>
            <person name="He Y."/>
            <person name="Tan F."/>
            <person name="Song X."/>
            <person name="Zheng Q."/>
            <person name="Huang R."/>
            <person name="Yang H."/>
            <person name="Du X."/>
            <person name="Chen L."/>
            <person name="Yang M."/>
            <person name="Gaffney P.M."/>
            <person name="Wang S."/>
            <person name="Luo L."/>
            <person name="She Z."/>
            <person name="Ming Y."/>
            <person name="Huang W."/>
            <person name="Zhang S."/>
            <person name="Huang B."/>
            <person name="Zhang Y."/>
            <person name="Qu T."/>
            <person name="Ni P."/>
            <person name="Miao G."/>
            <person name="Wang J."/>
            <person name="Wang Q."/>
            <person name="Steinberg C.E."/>
            <person name="Wang H."/>
            <person name="Li N."/>
            <person name="Qian L."/>
            <person name="Zhang G."/>
            <person name="Li Y."/>
            <person name="Yang H."/>
            <person name="Liu X."/>
            <person name="Wang J."/>
            <person name="Yin Y."/>
            <person name="Wang J."/>
        </authorList>
    </citation>
    <scope>NUCLEOTIDE SEQUENCE [LARGE SCALE GENOMIC DNA]</scope>
    <source>
        <strain evidence="1">05x7-T-G4-1.051#20</strain>
    </source>
</reference>
<dbReference type="InParanoid" id="K1Q805"/>
<dbReference type="PANTHER" id="PTHR23306">
    <property type="entry name" value="TUMOR SUSCEPTIBILITY GENE 101 PROTEIN-RELATED"/>
    <property type="match status" value="1"/>
</dbReference>
<accession>K1Q805</accession>
<dbReference type="Pfam" id="PF05743">
    <property type="entry name" value="UEV"/>
    <property type="match status" value="1"/>
</dbReference>
<dbReference type="EMBL" id="JH816401">
    <property type="protein sequence ID" value="EKC24980.1"/>
    <property type="molecule type" value="Genomic_DNA"/>
</dbReference>
<dbReference type="InterPro" id="IPR013761">
    <property type="entry name" value="SAM/pointed_sf"/>
</dbReference>
<organism evidence="1">
    <name type="scientific">Magallana gigas</name>
    <name type="common">Pacific oyster</name>
    <name type="synonym">Crassostrea gigas</name>
    <dbReference type="NCBI Taxonomy" id="29159"/>
    <lineage>
        <taxon>Eukaryota</taxon>
        <taxon>Metazoa</taxon>
        <taxon>Spiralia</taxon>
        <taxon>Lophotrochozoa</taxon>
        <taxon>Mollusca</taxon>
        <taxon>Bivalvia</taxon>
        <taxon>Autobranchia</taxon>
        <taxon>Pteriomorphia</taxon>
        <taxon>Ostreida</taxon>
        <taxon>Ostreoidea</taxon>
        <taxon>Ostreidae</taxon>
        <taxon>Magallana</taxon>
    </lineage>
</organism>
<proteinExistence type="predicted"/>
<dbReference type="AlphaFoldDB" id="K1Q805"/>
<dbReference type="Gene3D" id="3.10.110.10">
    <property type="entry name" value="Ubiquitin Conjugating Enzyme"/>
    <property type="match status" value="1"/>
</dbReference>
<dbReference type="CDD" id="cd11685">
    <property type="entry name" value="UEV_TSG101-like"/>
    <property type="match status" value="1"/>
</dbReference>
<dbReference type="SUPFAM" id="SSF54495">
    <property type="entry name" value="UBC-like"/>
    <property type="match status" value="1"/>
</dbReference>
<dbReference type="Gene3D" id="1.10.150.50">
    <property type="entry name" value="Transcription Factor, Ets-1"/>
    <property type="match status" value="1"/>
</dbReference>
<dbReference type="GO" id="GO:0015031">
    <property type="term" value="P:protein transport"/>
    <property type="evidence" value="ECO:0007669"/>
    <property type="project" value="InterPro"/>
</dbReference>
<dbReference type="InterPro" id="IPR016135">
    <property type="entry name" value="UBQ-conjugating_enzyme/RWD"/>
</dbReference>
<dbReference type="PANTHER" id="PTHR23306:SF3">
    <property type="entry name" value="TUMOR SUPPRESSOR PROTEIN 101"/>
    <property type="match status" value="1"/>
</dbReference>
<dbReference type="SUPFAM" id="SSF47769">
    <property type="entry name" value="SAM/Pointed domain"/>
    <property type="match status" value="1"/>
</dbReference>
<dbReference type="InterPro" id="IPR008883">
    <property type="entry name" value="UEV_N"/>
</dbReference>
<dbReference type="GO" id="GO:0000813">
    <property type="term" value="C:ESCRT I complex"/>
    <property type="evidence" value="ECO:0007669"/>
    <property type="project" value="TreeGrafter"/>
</dbReference>
<dbReference type="GO" id="GO:0043130">
    <property type="term" value="F:ubiquitin binding"/>
    <property type="evidence" value="ECO:0007669"/>
    <property type="project" value="TreeGrafter"/>
</dbReference>
<gene>
    <name evidence="1" type="ORF">CGI_10024037</name>
</gene>
<dbReference type="HOGENOM" id="CLU_950754_0_0_1"/>
<dbReference type="InterPro" id="IPR052070">
    <property type="entry name" value="ESCRT-I_UEV_domain"/>
</dbReference>
<dbReference type="GO" id="GO:0008333">
    <property type="term" value="P:endosome to lysosome transport"/>
    <property type="evidence" value="ECO:0007669"/>
    <property type="project" value="TreeGrafter"/>
</dbReference>
<sequence>MSGRQTKMGVVNNYVQYVNRQSGVRRPASATSESPRVLSPEATTGHIRLYRYADISRRDVTNAMTHFKDLRPDHDLFIFNDGNRKELLHLDGTIPVTYKGSIYNIPICVWIMDTHPYKPPMVFVKPTSTMQIKTGRHVDSNGKVDLPYLHDWRFPQSDLLGLIQILAIVFGEEPPVYSKQSQMTQSSSPNSYPGTGKYPGVLRQCIDPETTFNPFAAQAPIHGQGYNLDIFFQTMERFELDDIMNTLIEHGVDCVETFCSMTESDFKEIGLNIGQRRKCILAAEHIKNYGLNG</sequence>
<dbReference type="PROSITE" id="PS51322">
    <property type="entry name" value="UEV"/>
    <property type="match status" value="1"/>
</dbReference>
<protein>
    <submittedName>
        <fullName evidence="1">Uncharacterized protein</fullName>
    </submittedName>
</protein>
<evidence type="ECO:0000313" key="1">
    <source>
        <dbReference type="EMBL" id="EKC24980.1"/>
    </source>
</evidence>